<dbReference type="HOGENOM" id="CLU_433907_0_0_11"/>
<evidence type="ECO:0000313" key="2">
    <source>
        <dbReference type="Proteomes" id="UP000000328"/>
    </source>
</evidence>
<evidence type="ECO:0000313" key="1">
    <source>
        <dbReference type="EMBL" id="ADJ46549.1"/>
    </source>
</evidence>
<dbReference type="eggNOG" id="COG3899">
    <property type="taxonomic scope" value="Bacteria"/>
</dbReference>
<sequence length="630" mass="67168">MRATPAVPPEDTESLLAKGAQALHVDGDLRAAREFFDTAYRRAEEDDQAEAMAAAVVGLSGLWVQEQRTAAGVEVLLARLRRTLTRCRPGSLAALRVRVRLAGEHDYPIGAHEGMVRMLGEARRSDDPVACAEALSLAHHCVLGPEHGALRRDLAAELLGQSSRSGRRGDLLMGLLWQVADLFLAGDPHAERRLGCLRRELARRDHLAVRFVASAFEVMLAIRAGRFAEAEALASACAARGTAAGDVDATGWFGAQLMAIRWYQGRLPELAALIDEVARSDTLSPNDNSFFAALAVASALAGDFRAAAGAVAKLGDLDDLPRSSIWLVTVSSAAEAAFLLGDTDLAATTYRLLRPFAGLPVMASLGVACFGSAHHPLGVAALTTGDLDAAVAHFRAAVERNLAIGHWPAVVLSRLRYAQALTLRALPSDVLLARQHHDAALEEAAAMGMAVPDESRKPRPAVSCVRQDNWWRVELGRRVAVVDHCVGMAHLATLTANPGVEVPAVALIGSPGTERLAEGSRQPVLDSTALHQYRRRLARLKAELAAWDPDGEPADVRAEHDWLLAELHHGSGLGGRARPFADGGERARVAAGKAIRRALARISAADPAIGTHLRGTVHTGVRCSYRPAST</sequence>
<dbReference type="KEGG" id="amd:AMED_4783"/>
<dbReference type="PATRIC" id="fig|749927.5.peg.4945"/>
<dbReference type="eggNOG" id="COG3629">
    <property type="taxonomic scope" value="Bacteria"/>
</dbReference>
<dbReference type="Proteomes" id="UP000000328">
    <property type="component" value="Chromosome"/>
</dbReference>
<name>A0A0H3DAH8_AMYMU</name>
<proteinExistence type="predicted"/>
<organism evidence="1 2">
    <name type="scientific">Amycolatopsis mediterranei (strain U-32)</name>
    <dbReference type="NCBI Taxonomy" id="749927"/>
    <lineage>
        <taxon>Bacteria</taxon>
        <taxon>Bacillati</taxon>
        <taxon>Actinomycetota</taxon>
        <taxon>Actinomycetes</taxon>
        <taxon>Pseudonocardiales</taxon>
        <taxon>Pseudonocardiaceae</taxon>
        <taxon>Amycolatopsis</taxon>
    </lineage>
</organism>
<reference evidence="1 2" key="1">
    <citation type="journal article" date="2010" name="Cell Res.">
        <title>Complete genome sequence of the rifamycin SV-producing Amycolatopsis mediterranei U32 revealed its genetic characteristics in phylogeny and metabolism.</title>
        <authorList>
            <person name="Zhao W."/>
            <person name="Zhong Y."/>
            <person name="Yuan H."/>
            <person name="Wang J."/>
            <person name="Zheng H."/>
            <person name="Wang Y."/>
            <person name="Cen X."/>
            <person name="Xu F."/>
            <person name="Bai J."/>
            <person name="Han X."/>
            <person name="Lu G."/>
            <person name="Zhu Y."/>
            <person name="Shao Z."/>
            <person name="Yan H."/>
            <person name="Li C."/>
            <person name="Peng N."/>
            <person name="Zhang Z."/>
            <person name="Zhang Y."/>
            <person name="Lin W."/>
            <person name="Fan Y."/>
            <person name="Qin Z."/>
            <person name="Hu Y."/>
            <person name="Zhu B."/>
            <person name="Wang S."/>
            <person name="Ding X."/>
            <person name="Zhao G.P."/>
        </authorList>
    </citation>
    <scope>NUCLEOTIDE SEQUENCE [LARGE SCALE GENOMIC DNA]</scope>
    <source>
        <strain evidence="2">U-32</strain>
    </source>
</reference>
<protein>
    <submittedName>
        <fullName evidence="1">Uncharacterized protein</fullName>
    </submittedName>
</protein>
<dbReference type="EMBL" id="CP002000">
    <property type="protein sequence ID" value="ADJ46549.1"/>
    <property type="molecule type" value="Genomic_DNA"/>
</dbReference>
<dbReference type="OrthoDB" id="3502641at2"/>
<accession>A0A0H3DAH8</accession>
<dbReference type="AlphaFoldDB" id="A0A0H3DAH8"/>
<gene>
    <name evidence="1" type="ordered locus">AMED_4783</name>
</gene>